<dbReference type="AlphaFoldDB" id="A0A392VXA0"/>
<protein>
    <submittedName>
        <fullName evidence="1">Uncharacterized protein</fullName>
    </submittedName>
</protein>
<proteinExistence type="predicted"/>
<evidence type="ECO:0000313" key="2">
    <source>
        <dbReference type="Proteomes" id="UP000265520"/>
    </source>
</evidence>
<accession>A0A392VXA0</accession>
<comment type="caution">
    <text evidence="1">The sequence shown here is derived from an EMBL/GenBank/DDBJ whole genome shotgun (WGS) entry which is preliminary data.</text>
</comment>
<organism evidence="1 2">
    <name type="scientific">Trifolium medium</name>
    <dbReference type="NCBI Taxonomy" id="97028"/>
    <lineage>
        <taxon>Eukaryota</taxon>
        <taxon>Viridiplantae</taxon>
        <taxon>Streptophyta</taxon>
        <taxon>Embryophyta</taxon>
        <taxon>Tracheophyta</taxon>
        <taxon>Spermatophyta</taxon>
        <taxon>Magnoliopsida</taxon>
        <taxon>eudicotyledons</taxon>
        <taxon>Gunneridae</taxon>
        <taxon>Pentapetalae</taxon>
        <taxon>rosids</taxon>
        <taxon>fabids</taxon>
        <taxon>Fabales</taxon>
        <taxon>Fabaceae</taxon>
        <taxon>Papilionoideae</taxon>
        <taxon>50 kb inversion clade</taxon>
        <taxon>NPAAA clade</taxon>
        <taxon>Hologalegina</taxon>
        <taxon>IRL clade</taxon>
        <taxon>Trifolieae</taxon>
        <taxon>Trifolium</taxon>
    </lineage>
</organism>
<dbReference type="EMBL" id="LXQA011291263">
    <property type="protein sequence ID" value="MCI92113.1"/>
    <property type="molecule type" value="Genomic_DNA"/>
</dbReference>
<feature type="non-terminal residue" evidence="1">
    <location>
        <position position="58"/>
    </location>
</feature>
<name>A0A392VXA0_9FABA</name>
<keyword evidence="2" id="KW-1185">Reference proteome</keyword>
<sequence length="58" mass="6515">MGFLVDLSTLKIPFDVLALIWVGDDHLRMGFFLEGYQLAVNKLLNLIFEALAVLYGVT</sequence>
<dbReference type="Proteomes" id="UP000265520">
    <property type="component" value="Unassembled WGS sequence"/>
</dbReference>
<reference evidence="1 2" key="1">
    <citation type="journal article" date="2018" name="Front. Plant Sci.">
        <title>Red Clover (Trifolium pratense) and Zigzag Clover (T. medium) - A Picture of Genomic Similarities and Differences.</title>
        <authorList>
            <person name="Dluhosova J."/>
            <person name="Istvanek J."/>
            <person name="Nedelnik J."/>
            <person name="Repkova J."/>
        </authorList>
    </citation>
    <scope>NUCLEOTIDE SEQUENCE [LARGE SCALE GENOMIC DNA]</scope>
    <source>
        <strain evidence="2">cv. 10/8</strain>
        <tissue evidence="1">Leaf</tissue>
    </source>
</reference>
<evidence type="ECO:0000313" key="1">
    <source>
        <dbReference type="EMBL" id="MCI92113.1"/>
    </source>
</evidence>